<evidence type="ECO:0000313" key="1">
    <source>
        <dbReference type="EMBL" id="KAH3802854.1"/>
    </source>
</evidence>
<accession>A0A9D4FP72</accession>
<keyword evidence="2" id="KW-1185">Reference proteome</keyword>
<organism evidence="1 2">
    <name type="scientific">Dreissena polymorpha</name>
    <name type="common">Zebra mussel</name>
    <name type="synonym">Mytilus polymorpha</name>
    <dbReference type="NCBI Taxonomy" id="45954"/>
    <lineage>
        <taxon>Eukaryota</taxon>
        <taxon>Metazoa</taxon>
        <taxon>Spiralia</taxon>
        <taxon>Lophotrochozoa</taxon>
        <taxon>Mollusca</taxon>
        <taxon>Bivalvia</taxon>
        <taxon>Autobranchia</taxon>
        <taxon>Heteroconchia</taxon>
        <taxon>Euheterodonta</taxon>
        <taxon>Imparidentia</taxon>
        <taxon>Neoheterodontei</taxon>
        <taxon>Myida</taxon>
        <taxon>Dreissenoidea</taxon>
        <taxon>Dreissenidae</taxon>
        <taxon>Dreissena</taxon>
    </lineage>
</organism>
<gene>
    <name evidence="1" type="ORF">DPMN_156548</name>
</gene>
<name>A0A9D4FP72_DREPO</name>
<proteinExistence type="predicted"/>
<protein>
    <submittedName>
        <fullName evidence="1">Uncharacterized protein</fullName>
    </submittedName>
</protein>
<dbReference type="Proteomes" id="UP000828390">
    <property type="component" value="Unassembled WGS sequence"/>
</dbReference>
<sequence length="81" mass="9628">MFKHISQPYDESLDTLNAQIGKFDRLAPARVVDQFPQSNKFSSFPYKMTKIKLPHVEREDQIRNFLSDVKRRLDIQLLLTY</sequence>
<comment type="caution">
    <text evidence="1">The sequence shown here is derived from an EMBL/GenBank/DDBJ whole genome shotgun (WGS) entry which is preliminary data.</text>
</comment>
<dbReference type="EMBL" id="JAIWYP010000007">
    <property type="protein sequence ID" value="KAH3802854.1"/>
    <property type="molecule type" value="Genomic_DNA"/>
</dbReference>
<reference evidence="1" key="1">
    <citation type="journal article" date="2019" name="bioRxiv">
        <title>The Genome of the Zebra Mussel, Dreissena polymorpha: A Resource for Invasive Species Research.</title>
        <authorList>
            <person name="McCartney M.A."/>
            <person name="Auch B."/>
            <person name="Kono T."/>
            <person name="Mallez S."/>
            <person name="Zhang Y."/>
            <person name="Obille A."/>
            <person name="Becker A."/>
            <person name="Abrahante J.E."/>
            <person name="Garbe J."/>
            <person name="Badalamenti J.P."/>
            <person name="Herman A."/>
            <person name="Mangelson H."/>
            <person name="Liachko I."/>
            <person name="Sullivan S."/>
            <person name="Sone E.D."/>
            <person name="Koren S."/>
            <person name="Silverstein K.A.T."/>
            <person name="Beckman K.B."/>
            <person name="Gohl D.M."/>
        </authorList>
    </citation>
    <scope>NUCLEOTIDE SEQUENCE</scope>
    <source>
        <strain evidence="1">Duluth1</strain>
        <tissue evidence="1">Whole animal</tissue>
    </source>
</reference>
<dbReference type="AlphaFoldDB" id="A0A9D4FP72"/>
<evidence type="ECO:0000313" key="2">
    <source>
        <dbReference type="Proteomes" id="UP000828390"/>
    </source>
</evidence>
<reference evidence="1" key="2">
    <citation type="submission" date="2020-11" db="EMBL/GenBank/DDBJ databases">
        <authorList>
            <person name="McCartney M.A."/>
            <person name="Auch B."/>
            <person name="Kono T."/>
            <person name="Mallez S."/>
            <person name="Becker A."/>
            <person name="Gohl D.M."/>
            <person name="Silverstein K.A.T."/>
            <person name="Koren S."/>
            <person name="Bechman K.B."/>
            <person name="Herman A."/>
            <person name="Abrahante J.E."/>
            <person name="Garbe J."/>
        </authorList>
    </citation>
    <scope>NUCLEOTIDE SEQUENCE</scope>
    <source>
        <strain evidence="1">Duluth1</strain>
        <tissue evidence="1">Whole animal</tissue>
    </source>
</reference>